<comment type="function">
    <text evidence="1">Involved in a late step of protoheme IX synthesis.</text>
</comment>
<keyword evidence="9" id="KW-0627">Porphyrin biosynthesis</keyword>
<evidence type="ECO:0000256" key="7">
    <source>
        <dbReference type="ARBA" id="ARBA00022989"/>
    </source>
</evidence>
<keyword evidence="4" id="KW-1003">Cell membrane</keyword>
<accession>A0ABQ6BTP0</accession>
<evidence type="ECO:0000256" key="8">
    <source>
        <dbReference type="ARBA" id="ARBA00023136"/>
    </source>
</evidence>
<reference evidence="13" key="1">
    <citation type="journal article" date="2019" name="Int. J. Syst. Evol. Microbiol.">
        <title>The Global Catalogue of Microorganisms (GCM) 10K type strain sequencing project: providing services to taxonomists for standard genome sequencing and annotation.</title>
        <authorList>
            <consortium name="The Broad Institute Genomics Platform"/>
            <consortium name="The Broad Institute Genome Sequencing Center for Infectious Disease"/>
            <person name="Wu L."/>
            <person name="Ma J."/>
        </authorList>
    </citation>
    <scope>NUCLEOTIDE SEQUENCE [LARGE SCALE GENOMIC DNA]</scope>
    <source>
        <strain evidence="13">NBRC 104970</strain>
    </source>
</reference>
<dbReference type="InterPro" id="IPR010817">
    <property type="entry name" value="HemY_N"/>
</dbReference>
<dbReference type="InterPro" id="IPR005254">
    <property type="entry name" value="Heme_biosyn_assoc_TPR_pro"/>
</dbReference>
<dbReference type="EMBL" id="BSOZ01000027">
    <property type="protein sequence ID" value="GLS04864.1"/>
    <property type="molecule type" value="Genomic_DNA"/>
</dbReference>
<protein>
    <submittedName>
        <fullName evidence="12">Heme biosynthesis protein HemY</fullName>
    </submittedName>
</protein>
<dbReference type="Proteomes" id="UP001156836">
    <property type="component" value="Unassembled WGS sequence"/>
</dbReference>
<comment type="subcellular location">
    <subcellularLocation>
        <location evidence="2">Cell inner membrane</location>
        <topology evidence="2">Multi-pass membrane protein</topology>
    </subcellularLocation>
</comment>
<keyword evidence="7 10" id="KW-1133">Transmembrane helix</keyword>
<organism evidence="12 13">
    <name type="scientific">Chitiniphilus shinanonensis</name>
    <dbReference type="NCBI Taxonomy" id="553088"/>
    <lineage>
        <taxon>Bacteria</taxon>
        <taxon>Pseudomonadati</taxon>
        <taxon>Pseudomonadota</taxon>
        <taxon>Betaproteobacteria</taxon>
        <taxon>Neisseriales</taxon>
        <taxon>Chitinibacteraceae</taxon>
        <taxon>Chitiniphilus</taxon>
    </lineage>
</organism>
<evidence type="ECO:0000256" key="6">
    <source>
        <dbReference type="ARBA" id="ARBA00022692"/>
    </source>
</evidence>
<evidence type="ECO:0000256" key="9">
    <source>
        <dbReference type="ARBA" id="ARBA00023244"/>
    </source>
</evidence>
<dbReference type="SUPFAM" id="SSF48452">
    <property type="entry name" value="TPR-like"/>
    <property type="match status" value="1"/>
</dbReference>
<dbReference type="NCBIfam" id="TIGR00540">
    <property type="entry name" value="TPR_hemY_coli"/>
    <property type="match status" value="1"/>
</dbReference>
<dbReference type="InterPro" id="IPR011990">
    <property type="entry name" value="TPR-like_helical_dom_sf"/>
</dbReference>
<evidence type="ECO:0000256" key="2">
    <source>
        <dbReference type="ARBA" id="ARBA00004429"/>
    </source>
</evidence>
<dbReference type="Gene3D" id="1.25.40.10">
    <property type="entry name" value="Tetratricopeptide repeat domain"/>
    <property type="match status" value="2"/>
</dbReference>
<gene>
    <name evidence="12" type="ORF">GCM10007860_20120</name>
</gene>
<evidence type="ECO:0000256" key="3">
    <source>
        <dbReference type="ARBA" id="ARBA00004744"/>
    </source>
</evidence>
<keyword evidence="13" id="KW-1185">Reference proteome</keyword>
<comment type="caution">
    <text evidence="12">The sequence shown here is derived from an EMBL/GenBank/DDBJ whole genome shotgun (WGS) entry which is preliminary data.</text>
</comment>
<name>A0ABQ6BTP0_9NEIS</name>
<evidence type="ECO:0000256" key="4">
    <source>
        <dbReference type="ARBA" id="ARBA00022475"/>
    </source>
</evidence>
<keyword evidence="8 10" id="KW-0472">Membrane</keyword>
<sequence>MKALGWIIGLFALAVGLTLFARLNTGYALLFVPPWRIEVSLNAFVIALLLLVLVLFGALRLVVELGGLPERVRTYRADRRRRASVELEREARIAFFEGRYQRAERLAADAFTASADPASYAVNGLLAARAAHAMRDFAKRDHYFERLRGKLGPRHLALAMTMAELYLDERRYDDADRALGEARELSPKLTAALKLELRLRQREGNPEAVIRLVDQLAKSEAIDAQQARRLRIQAQLEAFSLKPRTLKELKDWWSKLSDHERAAPPLVLAVADAFRAHGAPELAREAIEEALASNWSGELAERYGTLGLEGEAATSQLQQAEAWLKSHPHDHLLLLTLGRLCCARGLWGKAQTYLEASLAVEPTAIAHAELAELLESLDRHEDAARHFRASLALALATTR</sequence>
<dbReference type="RefSeq" id="WP_018746182.1">
    <property type="nucleotide sequence ID" value="NZ_BSOZ01000027.1"/>
</dbReference>
<evidence type="ECO:0000256" key="1">
    <source>
        <dbReference type="ARBA" id="ARBA00002962"/>
    </source>
</evidence>
<evidence type="ECO:0000259" key="11">
    <source>
        <dbReference type="Pfam" id="PF07219"/>
    </source>
</evidence>
<proteinExistence type="predicted"/>
<comment type="pathway">
    <text evidence="3">Porphyrin-containing compound metabolism; protoheme biosynthesis.</text>
</comment>
<keyword evidence="5" id="KW-0997">Cell inner membrane</keyword>
<evidence type="ECO:0000313" key="13">
    <source>
        <dbReference type="Proteomes" id="UP001156836"/>
    </source>
</evidence>
<evidence type="ECO:0000313" key="12">
    <source>
        <dbReference type="EMBL" id="GLS04864.1"/>
    </source>
</evidence>
<feature type="transmembrane region" description="Helical" evidence="10">
    <location>
        <begin position="44"/>
        <end position="63"/>
    </location>
</feature>
<evidence type="ECO:0000256" key="10">
    <source>
        <dbReference type="SAM" id="Phobius"/>
    </source>
</evidence>
<evidence type="ECO:0000256" key="5">
    <source>
        <dbReference type="ARBA" id="ARBA00022519"/>
    </source>
</evidence>
<dbReference type="Pfam" id="PF07219">
    <property type="entry name" value="HemY_N"/>
    <property type="match status" value="1"/>
</dbReference>
<keyword evidence="6 10" id="KW-0812">Transmembrane</keyword>
<feature type="domain" description="HemY N-terminal" evidence="11">
    <location>
        <begin position="26"/>
        <end position="134"/>
    </location>
</feature>